<dbReference type="WBParaSite" id="EVEC_0000208001-mRNA-1">
    <property type="protein sequence ID" value="EVEC_0000208001-mRNA-1"/>
    <property type="gene ID" value="EVEC_0000208001"/>
</dbReference>
<evidence type="ECO:0000313" key="3">
    <source>
        <dbReference type="Proteomes" id="UP000274131"/>
    </source>
</evidence>
<keyword evidence="1" id="KW-0732">Signal</keyword>
<reference evidence="2 3" key="2">
    <citation type="submission" date="2018-10" db="EMBL/GenBank/DDBJ databases">
        <authorList>
            <consortium name="Pathogen Informatics"/>
        </authorList>
    </citation>
    <scope>NUCLEOTIDE SEQUENCE [LARGE SCALE GENOMIC DNA]</scope>
</reference>
<accession>A0A0N4UX37</accession>
<organism evidence="4">
    <name type="scientific">Enterobius vermicularis</name>
    <name type="common">Human pinworm</name>
    <dbReference type="NCBI Taxonomy" id="51028"/>
    <lineage>
        <taxon>Eukaryota</taxon>
        <taxon>Metazoa</taxon>
        <taxon>Ecdysozoa</taxon>
        <taxon>Nematoda</taxon>
        <taxon>Chromadorea</taxon>
        <taxon>Rhabditida</taxon>
        <taxon>Spirurina</taxon>
        <taxon>Oxyuridomorpha</taxon>
        <taxon>Oxyuroidea</taxon>
        <taxon>Oxyuridae</taxon>
        <taxon>Enterobius</taxon>
    </lineage>
</organism>
<reference evidence="4" key="1">
    <citation type="submission" date="2017-02" db="UniProtKB">
        <authorList>
            <consortium name="WormBaseParasite"/>
        </authorList>
    </citation>
    <scope>IDENTIFICATION</scope>
</reference>
<dbReference type="AlphaFoldDB" id="A0A0N4UX37"/>
<name>A0A0N4UX37_ENTVE</name>
<evidence type="ECO:0000256" key="1">
    <source>
        <dbReference type="SAM" id="SignalP"/>
    </source>
</evidence>
<keyword evidence="3" id="KW-1185">Reference proteome</keyword>
<evidence type="ECO:0000313" key="2">
    <source>
        <dbReference type="EMBL" id="VDD86645.1"/>
    </source>
</evidence>
<gene>
    <name evidence="2" type="ORF">EVEC_LOCUS1788</name>
</gene>
<dbReference type="EMBL" id="UXUI01007266">
    <property type="protein sequence ID" value="VDD86645.1"/>
    <property type="molecule type" value="Genomic_DNA"/>
</dbReference>
<sequence>MLFKFCLLFACLAVAYGTSTKILVNNKVWVTVPVDARKAAGWQCTACGVLYNVVMVAEDLAAGPLTAALETACAATGPAAVVCEALVPFVVGAVEQYGKKLTHDQLCKKIIKAC</sequence>
<evidence type="ECO:0000313" key="4">
    <source>
        <dbReference type="WBParaSite" id="EVEC_0000208001-mRNA-1"/>
    </source>
</evidence>
<protein>
    <submittedName>
        <fullName evidence="4">Saposin B-type domain-containing protein</fullName>
    </submittedName>
</protein>
<feature type="signal peptide" evidence="1">
    <location>
        <begin position="1"/>
        <end position="17"/>
    </location>
</feature>
<proteinExistence type="predicted"/>
<feature type="chain" id="PRO_5043122517" evidence="1">
    <location>
        <begin position="18"/>
        <end position="114"/>
    </location>
</feature>
<dbReference type="Proteomes" id="UP000274131">
    <property type="component" value="Unassembled WGS sequence"/>
</dbReference>